<proteinExistence type="predicted"/>
<organism evidence="1 2">
    <name type="scientific">Caligus rogercresseyi</name>
    <name type="common">Sea louse</name>
    <dbReference type="NCBI Taxonomy" id="217165"/>
    <lineage>
        <taxon>Eukaryota</taxon>
        <taxon>Metazoa</taxon>
        <taxon>Ecdysozoa</taxon>
        <taxon>Arthropoda</taxon>
        <taxon>Crustacea</taxon>
        <taxon>Multicrustacea</taxon>
        <taxon>Hexanauplia</taxon>
        <taxon>Copepoda</taxon>
        <taxon>Siphonostomatoida</taxon>
        <taxon>Caligidae</taxon>
        <taxon>Caligus</taxon>
    </lineage>
</organism>
<evidence type="ECO:0000313" key="1">
    <source>
        <dbReference type="EMBL" id="QQP38102.1"/>
    </source>
</evidence>
<accession>A0A7T8GUM8</accession>
<dbReference type="Gene3D" id="3.30.420.10">
    <property type="entry name" value="Ribonuclease H-like superfamily/Ribonuclease H"/>
    <property type="match status" value="1"/>
</dbReference>
<dbReference type="GO" id="GO:0003676">
    <property type="term" value="F:nucleic acid binding"/>
    <property type="evidence" value="ECO:0007669"/>
    <property type="project" value="InterPro"/>
</dbReference>
<dbReference type="AlphaFoldDB" id="A0A7T8GUM8"/>
<dbReference type="OrthoDB" id="9996331at2759"/>
<evidence type="ECO:0008006" key="3">
    <source>
        <dbReference type="Google" id="ProtNLM"/>
    </source>
</evidence>
<dbReference type="InterPro" id="IPR036397">
    <property type="entry name" value="RNaseH_sf"/>
</dbReference>
<dbReference type="EMBL" id="CP045902">
    <property type="protein sequence ID" value="QQP38102.1"/>
    <property type="molecule type" value="Genomic_DNA"/>
</dbReference>
<gene>
    <name evidence="1" type="ORF">FKW44_018589</name>
</gene>
<protein>
    <recommendedName>
        <fullName evidence="3">Tc1-like transposase DDE domain-containing protein</fullName>
    </recommendedName>
</protein>
<reference evidence="2" key="1">
    <citation type="submission" date="2021-01" db="EMBL/GenBank/DDBJ databases">
        <title>Caligus Genome Assembly.</title>
        <authorList>
            <person name="Gallardo-Escarate C."/>
        </authorList>
    </citation>
    <scope>NUCLEOTIDE SEQUENCE [LARGE SCALE GENOMIC DNA]</scope>
</reference>
<keyword evidence="2" id="KW-1185">Reference proteome</keyword>
<evidence type="ECO:0000313" key="2">
    <source>
        <dbReference type="Proteomes" id="UP000595437"/>
    </source>
</evidence>
<sequence length="99" mass="11509">MALGVVASDGKSMPLHWFPHGLKIGTDQYLEVMRDVVKPWLDSTYPDGNYVWQQDSAPAHRAKKTQEWCKGNLEDFWAWQMWPPSSQDLAPWTMEFRAI</sequence>
<dbReference type="Proteomes" id="UP000595437">
    <property type="component" value="Chromosome 13"/>
</dbReference>
<name>A0A7T8GUM8_CALRO</name>